<gene>
    <name evidence="1" type="ORF">SteCoe_355</name>
</gene>
<reference evidence="1 2" key="1">
    <citation type="submission" date="2016-11" db="EMBL/GenBank/DDBJ databases">
        <title>The macronuclear genome of Stentor coeruleus: a giant cell with tiny introns.</title>
        <authorList>
            <person name="Slabodnick M."/>
            <person name="Ruby J.G."/>
            <person name="Reiff S.B."/>
            <person name="Swart E.C."/>
            <person name="Gosai S."/>
            <person name="Prabakaran S."/>
            <person name="Witkowska E."/>
            <person name="Larue G.E."/>
            <person name="Fisher S."/>
            <person name="Freeman R.M."/>
            <person name="Gunawardena J."/>
            <person name="Chu W."/>
            <person name="Stover N.A."/>
            <person name="Gregory B.D."/>
            <person name="Nowacki M."/>
            <person name="Derisi J."/>
            <person name="Roy S.W."/>
            <person name="Marshall W.F."/>
            <person name="Sood P."/>
        </authorList>
    </citation>
    <scope>NUCLEOTIDE SEQUENCE [LARGE SCALE GENOMIC DNA]</scope>
    <source>
        <strain evidence="1">WM001</strain>
    </source>
</reference>
<sequence length="198" mass="22923">MSRSDSDHSLKYDKVIKDTESDNLYEDWLKSSSDPSPERAPSSQTIIVKSVAQSYQEMFKNIYIDEDNEKKDSLKPMENSNIASTAMSFGSPKEHTGSVIEIKELSRTFYGSIAEQPQESDKDDNEEFTMVYCNYCQKCSYPIVTVRIKELSLWKSVKFLMNSLRCCSIAEDLKEYQEYIYSCSICRDVVFQRPIIIR</sequence>
<evidence type="ECO:0000313" key="2">
    <source>
        <dbReference type="Proteomes" id="UP000187209"/>
    </source>
</evidence>
<accession>A0A1R2D4I0</accession>
<evidence type="ECO:0008006" key="3">
    <source>
        <dbReference type="Google" id="ProtNLM"/>
    </source>
</evidence>
<comment type="caution">
    <text evidence="1">The sequence shown here is derived from an EMBL/GenBank/DDBJ whole genome shotgun (WGS) entry which is preliminary data.</text>
</comment>
<dbReference type="AlphaFoldDB" id="A0A1R2D4I0"/>
<organism evidence="1 2">
    <name type="scientific">Stentor coeruleus</name>
    <dbReference type="NCBI Taxonomy" id="5963"/>
    <lineage>
        <taxon>Eukaryota</taxon>
        <taxon>Sar</taxon>
        <taxon>Alveolata</taxon>
        <taxon>Ciliophora</taxon>
        <taxon>Postciliodesmatophora</taxon>
        <taxon>Heterotrichea</taxon>
        <taxon>Heterotrichida</taxon>
        <taxon>Stentoridae</taxon>
        <taxon>Stentor</taxon>
    </lineage>
</organism>
<keyword evidence="2" id="KW-1185">Reference proteome</keyword>
<dbReference type="Proteomes" id="UP000187209">
    <property type="component" value="Unassembled WGS sequence"/>
</dbReference>
<dbReference type="EMBL" id="MPUH01000003">
    <property type="protein sequence ID" value="OMJ96172.1"/>
    <property type="molecule type" value="Genomic_DNA"/>
</dbReference>
<protein>
    <recommendedName>
        <fullName evidence="3">LITAF domain-containing protein</fullName>
    </recommendedName>
</protein>
<proteinExistence type="predicted"/>
<evidence type="ECO:0000313" key="1">
    <source>
        <dbReference type="EMBL" id="OMJ96172.1"/>
    </source>
</evidence>
<name>A0A1R2D4I0_9CILI</name>